<evidence type="ECO:0000256" key="6">
    <source>
        <dbReference type="PROSITE-ProRule" id="PRU00479"/>
    </source>
</evidence>
<proteinExistence type="predicted"/>
<dbReference type="GO" id="GO:0046872">
    <property type="term" value="F:metal ion binding"/>
    <property type="evidence" value="ECO:0007669"/>
    <property type="project" value="UniProtKB-KW"/>
</dbReference>
<keyword evidence="5" id="KW-1015">Disulfide bond</keyword>
<evidence type="ECO:0000259" key="7">
    <source>
        <dbReference type="PROSITE" id="PS51092"/>
    </source>
</evidence>
<dbReference type="Gene3D" id="1.20.245.10">
    <property type="entry name" value="Lipoxygenase-1, Domain 5"/>
    <property type="match status" value="1"/>
</dbReference>
<dbReference type="EMBL" id="JARQWQ010000005">
    <property type="protein sequence ID" value="KAK2572052.1"/>
    <property type="molecule type" value="Genomic_DNA"/>
</dbReference>
<dbReference type="AlphaFoldDB" id="A0AAD9R2Y3"/>
<evidence type="ECO:0000256" key="5">
    <source>
        <dbReference type="ARBA" id="ARBA00023157"/>
    </source>
</evidence>
<dbReference type="InterPro" id="IPR013819">
    <property type="entry name" value="LipOase_C"/>
</dbReference>
<comment type="caution">
    <text evidence="6">Lacks conserved residue(s) required for the propagation of feature annotation.</text>
</comment>
<evidence type="ECO:0000313" key="9">
    <source>
        <dbReference type="EMBL" id="KAK2572052.1"/>
    </source>
</evidence>
<dbReference type="PRINTS" id="PR00087">
    <property type="entry name" value="LIPOXYGENASE"/>
</dbReference>
<dbReference type="Pfam" id="PF00305">
    <property type="entry name" value="Lipoxygenase"/>
    <property type="match status" value="1"/>
</dbReference>
<keyword evidence="1" id="KW-0479">Metal-binding</keyword>
<evidence type="ECO:0000256" key="4">
    <source>
        <dbReference type="ARBA" id="ARBA00023002"/>
    </source>
</evidence>
<dbReference type="SUPFAM" id="SSF57440">
    <property type="entry name" value="Kringle-like"/>
    <property type="match status" value="1"/>
</dbReference>
<keyword evidence="10" id="KW-1185">Reference proteome</keyword>
<dbReference type="PROSITE" id="PS51092">
    <property type="entry name" value="FN2_2"/>
    <property type="match status" value="1"/>
</dbReference>
<evidence type="ECO:0000259" key="8">
    <source>
        <dbReference type="PROSITE" id="PS51393"/>
    </source>
</evidence>
<keyword evidence="4" id="KW-0560">Oxidoreductase</keyword>
<dbReference type="InterPro" id="IPR000562">
    <property type="entry name" value="FN_type2_dom"/>
</dbReference>
<evidence type="ECO:0000256" key="2">
    <source>
        <dbReference type="ARBA" id="ARBA00022737"/>
    </source>
</evidence>
<organism evidence="9 10">
    <name type="scientific">Acropora cervicornis</name>
    <name type="common">Staghorn coral</name>
    <dbReference type="NCBI Taxonomy" id="6130"/>
    <lineage>
        <taxon>Eukaryota</taxon>
        <taxon>Metazoa</taxon>
        <taxon>Cnidaria</taxon>
        <taxon>Anthozoa</taxon>
        <taxon>Hexacorallia</taxon>
        <taxon>Scleractinia</taxon>
        <taxon>Astrocoeniina</taxon>
        <taxon>Acroporidae</taxon>
        <taxon>Acropora</taxon>
    </lineage>
</organism>
<feature type="domain" description="Fibronectin type-II" evidence="7">
    <location>
        <begin position="15"/>
        <end position="61"/>
    </location>
</feature>
<sequence>MSIRRVTIQVNNDTTKGEWCHFPFTYKGKVYKGCTDVDHNRPWCSTTKNYDQDGFWGNCATRTFEENKIEGLDWNELKAVLNPLFDWEAAVQATLRTAVSLKKAIKEGLVYALRYELCDDMLRIADLTDRDPRRTMLTTVPKNRKNMSRTFLFLIGSKVYTPNDGDNWLIAKLNVQVTDLGYSQIVEHLSKVHFLMEPFCVSLKRTLPGLHPLNQILKYHCREISLPNVFVPPSLFGQGTFLDLLFANGNAGSQRLVRDAHKFVTWEVTDLRGQIEKRGLADKRLVPYFPYRDDSEKIVKIIERMATSYVKLYYKSNKDVEEDSELQAFANEVSANGTGPTGGIGKIEGFPASIKSKEELVDILSRIISQLSVQHAAVNYELVDYVTYAPNLPTKLYNDTRVNEGEFSFLRLPNRLTSSFAARFSNGLASFRFDSLFDYGNELQDIEAVNIVNRHYQELMHIVQPHLQETNRKRKEYGDLTYPYMIPRWIPNGVQT</sequence>
<dbReference type="PANTHER" id="PTHR11771">
    <property type="entry name" value="LIPOXYGENASE"/>
    <property type="match status" value="1"/>
</dbReference>
<protein>
    <submittedName>
        <fullName evidence="9">Polyunsaturated fatty acid 5-lipoxygenase</fullName>
    </submittedName>
</protein>
<dbReference type="PROSITE" id="PS51393">
    <property type="entry name" value="LIPOXYGENASE_3"/>
    <property type="match status" value="1"/>
</dbReference>
<dbReference type="GO" id="GO:0034440">
    <property type="term" value="P:lipid oxidation"/>
    <property type="evidence" value="ECO:0007669"/>
    <property type="project" value="InterPro"/>
</dbReference>
<name>A0AAD9R2Y3_ACRCE</name>
<dbReference type="Gene3D" id="2.10.10.10">
    <property type="entry name" value="Fibronectin, type II, collagen-binding"/>
    <property type="match status" value="1"/>
</dbReference>
<gene>
    <name evidence="9" type="ORF">P5673_003486</name>
</gene>
<keyword evidence="3" id="KW-0223">Dioxygenase</keyword>
<dbReference type="InterPro" id="IPR036943">
    <property type="entry name" value="FN_type2_sf"/>
</dbReference>
<dbReference type="Proteomes" id="UP001249851">
    <property type="component" value="Unassembled WGS sequence"/>
</dbReference>
<reference evidence="9" key="2">
    <citation type="journal article" date="2023" name="Science">
        <title>Genomic signatures of disease resistance in endangered staghorn corals.</title>
        <authorList>
            <person name="Vollmer S.V."/>
            <person name="Selwyn J.D."/>
            <person name="Despard B.A."/>
            <person name="Roesel C.L."/>
        </authorList>
    </citation>
    <scope>NUCLEOTIDE SEQUENCE</scope>
    <source>
        <strain evidence="9">K2</strain>
    </source>
</reference>
<dbReference type="SMART" id="SM00059">
    <property type="entry name" value="FN2"/>
    <property type="match status" value="1"/>
</dbReference>
<dbReference type="PRINTS" id="PR00013">
    <property type="entry name" value="FNTYPEII"/>
</dbReference>
<dbReference type="InterPro" id="IPR013806">
    <property type="entry name" value="Kringle-like"/>
</dbReference>
<accession>A0AAD9R2Y3</accession>
<evidence type="ECO:0000256" key="1">
    <source>
        <dbReference type="ARBA" id="ARBA00022723"/>
    </source>
</evidence>
<dbReference type="SUPFAM" id="SSF48484">
    <property type="entry name" value="Lipoxigenase"/>
    <property type="match status" value="1"/>
</dbReference>
<dbReference type="Pfam" id="PF00040">
    <property type="entry name" value="fn2"/>
    <property type="match status" value="1"/>
</dbReference>
<dbReference type="InterPro" id="IPR036226">
    <property type="entry name" value="LipOase_C_sf"/>
</dbReference>
<comment type="caution">
    <text evidence="9">The sequence shown here is derived from an EMBL/GenBank/DDBJ whole genome shotgun (WGS) entry which is preliminary data.</text>
</comment>
<dbReference type="GO" id="GO:0016702">
    <property type="term" value="F:oxidoreductase activity, acting on single donors with incorporation of molecular oxygen, incorporation of two atoms of oxygen"/>
    <property type="evidence" value="ECO:0007669"/>
    <property type="project" value="InterPro"/>
</dbReference>
<keyword evidence="2" id="KW-0677">Repeat</keyword>
<evidence type="ECO:0000313" key="10">
    <source>
        <dbReference type="Proteomes" id="UP001249851"/>
    </source>
</evidence>
<reference evidence="9" key="1">
    <citation type="journal article" date="2023" name="G3 (Bethesda)">
        <title>Whole genome assembly and annotation of the endangered Caribbean coral Acropora cervicornis.</title>
        <authorList>
            <person name="Selwyn J.D."/>
            <person name="Vollmer S.V."/>
        </authorList>
    </citation>
    <scope>NUCLEOTIDE SEQUENCE</scope>
    <source>
        <strain evidence="9">K2</strain>
    </source>
</reference>
<feature type="domain" description="Lipoxygenase" evidence="8">
    <location>
        <begin position="157"/>
        <end position="496"/>
    </location>
</feature>
<dbReference type="CDD" id="cd00062">
    <property type="entry name" value="FN2"/>
    <property type="match status" value="1"/>
</dbReference>
<evidence type="ECO:0000256" key="3">
    <source>
        <dbReference type="ARBA" id="ARBA00022964"/>
    </source>
</evidence>
<dbReference type="InterPro" id="IPR000907">
    <property type="entry name" value="LipOase"/>
</dbReference>